<dbReference type="HOGENOM" id="CLU_107655_0_0_1"/>
<evidence type="ECO:0000313" key="2">
    <source>
        <dbReference type="Proteomes" id="UP000016801"/>
    </source>
</evidence>
<sequence>MADLVESGRQSHAAKEYERAVELFTMAMRSCACAGGLDRVKCTCKNFEEIAAQGGSIFEEVSRTCRCEVGNTFNKCDRVDHIQALDCRAATYEAMDRLDLAEKDAEWMIELAPQLPDGYLRLGNLARLQTNDEYAWKIFTAGIEAKQETSVEPSSKLLVRSRGLEVSAKVDDDAATFVWVFN</sequence>
<protein>
    <submittedName>
        <fullName evidence="1">Uncharacterized protein</fullName>
    </submittedName>
</protein>
<dbReference type="Gene3D" id="1.25.40.10">
    <property type="entry name" value="Tetratricopeptide repeat domain"/>
    <property type="match status" value="1"/>
</dbReference>
<dbReference type="SUPFAM" id="SSF48452">
    <property type="entry name" value="TPR-like"/>
    <property type="match status" value="1"/>
</dbReference>
<dbReference type="VEuPathDB" id="FungiDB:CPUR_03007"/>
<comment type="caution">
    <text evidence="1">The sequence shown here is derived from an EMBL/GenBank/DDBJ whole genome shotgun (WGS) entry which is preliminary data.</text>
</comment>
<organism evidence="1 2">
    <name type="scientific">Claviceps purpurea (strain 20.1)</name>
    <name type="common">Ergot fungus</name>
    <name type="synonym">Sphacelia segetum</name>
    <dbReference type="NCBI Taxonomy" id="1111077"/>
    <lineage>
        <taxon>Eukaryota</taxon>
        <taxon>Fungi</taxon>
        <taxon>Dikarya</taxon>
        <taxon>Ascomycota</taxon>
        <taxon>Pezizomycotina</taxon>
        <taxon>Sordariomycetes</taxon>
        <taxon>Hypocreomycetidae</taxon>
        <taxon>Hypocreales</taxon>
        <taxon>Clavicipitaceae</taxon>
        <taxon>Claviceps</taxon>
    </lineage>
</organism>
<proteinExistence type="predicted"/>
<evidence type="ECO:0000313" key="1">
    <source>
        <dbReference type="EMBL" id="CCE29314.1"/>
    </source>
</evidence>
<keyword evidence="2" id="KW-1185">Reference proteome</keyword>
<dbReference type="EMBL" id="CAGA01000013">
    <property type="protein sequence ID" value="CCE29314.1"/>
    <property type="molecule type" value="Genomic_DNA"/>
</dbReference>
<dbReference type="STRING" id="1111077.M1WD71"/>
<accession>M1WD71</accession>
<dbReference type="AlphaFoldDB" id="M1WD71"/>
<name>M1WD71_CLAP2</name>
<dbReference type="InterPro" id="IPR011990">
    <property type="entry name" value="TPR-like_helical_dom_sf"/>
</dbReference>
<reference evidence="1 2" key="1">
    <citation type="journal article" date="2013" name="PLoS Genet.">
        <title>Plant-symbiotic fungi as chemical engineers: Multi-genome analysis of the Clavicipitaceae reveals dynamics of alkaloid loci.</title>
        <authorList>
            <person name="Schardl C.L."/>
            <person name="Young C.A."/>
            <person name="Hesse U."/>
            <person name="Amyotte S.G."/>
            <person name="Andreeva K."/>
            <person name="Calie P.J."/>
            <person name="Fleetwood D.J."/>
            <person name="Haws D.C."/>
            <person name="Moore N."/>
            <person name="Oeser B."/>
            <person name="Panaccione D.G."/>
            <person name="Schweri K.K."/>
            <person name="Voisey C.R."/>
            <person name="Farman M.L."/>
            <person name="Jaromczyk J.W."/>
            <person name="Roe B.A."/>
            <person name="O'Sullivan D.M."/>
            <person name="Scott B."/>
            <person name="Tudzynski P."/>
            <person name="An Z."/>
            <person name="Arnaoudova E.G."/>
            <person name="Bullock C.T."/>
            <person name="Charlton N.D."/>
            <person name="Chen L."/>
            <person name="Cox M."/>
            <person name="Dinkins R.D."/>
            <person name="Florea S."/>
            <person name="Glenn A.E."/>
            <person name="Gordon A."/>
            <person name="Gueldener U."/>
            <person name="Harris D.R."/>
            <person name="Hollin W."/>
            <person name="Jaromczyk J."/>
            <person name="Johnson R.D."/>
            <person name="Khan A.K."/>
            <person name="Leistner E."/>
            <person name="Leuchtmann A."/>
            <person name="Li C."/>
            <person name="Liu J."/>
            <person name="Liu J."/>
            <person name="Liu M."/>
            <person name="Mace W."/>
            <person name="Machado C."/>
            <person name="Nagabhyru P."/>
            <person name="Pan J."/>
            <person name="Schmid J."/>
            <person name="Sugawara K."/>
            <person name="Steiner U."/>
            <person name="Takach J.E."/>
            <person name="Tanaka E."/>
            <person name="Webb J.S."/>
            <person name="Wilson E.V."/>
            <person name="Wiseman J.L."/>
            <person name="Yoshida R."/>
            <person name="Zeng Z."/>
        </authorList>
    </citation>
    <scope>NUCLEOTIDE SEQUENCE [LARGE SCALE GENOMIC DNA]</scope>
    <source>
        <strain evidence="1 2">20.1</strain>
    </source>
</reference>
<dbReference type="Proteomes" id="UP000016801">
    <property type="component" value="Unassembled WGS sequence"/>
</dbReference>
<gene>
    <name evidence="1" type="ORF">CPUR_03007</name>
</gene>
<dbReference type="eggNOG" id="ENOG502S69X">
    <property type="taxonomic scope" value="Eukaryota"/>
</dbReference>
<dbReference type="OrthoDB" id="629492at2759"/>